<evidence type="ECO:0000256" key="8">
    <source>
        <dbReference type="ARBA" id="ARBA00022837"/>
    </source>
</evidence>
<organism evidence="11 12">
    <name type="scientific">Xyrichtys novacula</name>
    <name type="common">Pearly razorfish</name>
    <name type="synonym">Hemipteronotus novacula</name>
    <dbReference type="NCBI Taxonomy" id="13765"/>
    <lineage>
        <taxon>Eukaryota</taxon>
        <taxon>Metazoa</taxon>
        <taxon>Chordata</taxon>
        <taxon>Craniata</taxon>
        <taxon>Vertebrata</taxon>
        <taxon>Euteleostomi</taxon>
        <taxon>Actinopterygii</taxon>
        <taxon>Neopterygii</taxon>
        <taxon>Teleostei</taxon>
        <taxon>Neoteleostei</taxon>
        <taxon>Acanthomorphata</taxon>
        <taxon>Eupercaria</taxon>
        <taxon>Labriformes</taxon>
        <taxon>Labridae</taxon>
        <taxon>Xyrichtys</taxon>
    </lineage>
</organism>
<dbReference type="GO" id="GO:0010185">
    <property type="term" value="P:regulation of cellular defense response"/>
    <property type="evidence" value="ECO:0007669"/>
    <property type="project" value="UniProtKB-ARBA"/>
</dbReference>
<feature type="domain" description="F5/8 type C" evidence="10">
    <location>
        <begin position="181"/>
        <end position="332"/>
    </location>
</feature>
<keyword evidence="6" id="KW-0479">Metal-binding</keyword>
<dbReference type="GO" id="GO:0042806">
    <property type="term" value="F:fucose binding"/>
    <property type="evidence" value="ECO:0007669"/>
    <property type="project" value="UniProtKB-ARBA"/>
</dbReference>
<comment type="similarity">
    <text evidence="3">Belongs to the fucolectin family.</text>
</comment>
<name>A0AAV1FP75_XYRNO</name>
<evidence type="ECO:0000256" key="9">
    <source>
        <dbReference type="ARBA" id="ARBA00023157"/>
    </source>
</evidence>
<evidence type="ECO:0000256" key="6">
    <source>
        <dbReference type="ARBA" id="ARBA00022723"/>
    </source>
</evidence>
<dbReference type="AlphaFoldDB" id="A0AAV1FP75"/>
<dbReference type="PANTHER" id="PTHR45713">
    <property type="entry name" value="FTP DOMAIN-CONTAINING PROTEIN"/>
    <property type="match status" value="1"/>
</dbReference>
<evidence type="ECO:0000256" key="3">
    <source>
        <dbReference type="ARBA" id="ARBA00010147"/>
    </source>
</evidence>
<gene>
    <name evidence="11" type="ORF">XNOV1_A025314</name>
</gene>
<dbReference type="GO" id="GO:0001868">
    <property type="term" value="P:regulation of complement activation, lectin pathway"/>
    <property type="evidence" value="ECO:0007669"/>
    <property type="project" value="UniProtKB-ARBA"/>
</dbReference>
<evidence type="ECO:0000313" key="12">
    <source>
        <dbReference type="Proteomes" id="UP001178508"/>
    </source>
</evidence>
<proteinExistence type="inferred from homology"/>
<comment type="subunit">
    <text evidence="4">Homotrimer.</text>
</comment>
<dbReference type="Pfam" id="PF22633">
    <property type="entry name" value="F5_F8_type_C_2"/>
    <property type="match status" value="2"/>
</dbReference>
<keyword evidence="9" id="KW-1015">Disulfide bond</keyword>
<dbReference type="PANTHER" id="PTHR45713:SF8">
    <property type="entry name" value="SI:CH211-215K15.4"/>
    <property type="match status" value="1"/>
</dbReference>
<keyword evidence="12" id="KW-1185">Reference proteome</keyword>
<dbReference type="InterPro" id="IPR051941">
    <property type="entry name" value="BG_Antigen-Binding_Lectin"/>
</dbReference>
<evidence type="ECO:0000313" key="11">
    <source>
        <dbReference type="EMBL" id="CAJ1063012.1"/>
    </source>
</evidence>
<sequence>MSSQHSTDSGSSSSPEILLCKKRTMKYSSVLLLHLLLGTCAAYNYQNVALRGKATQSTRLVNILASASNAIDGNRDNDYNHGSCTHTLAQVNPWWRVDLLDHYIITSIVVTNRGDCCPERINGAQIHVGNSLRDNGVANPLVGVIPQIQAGRSLNITFTRLVEGRYVTITLTGAGKVLSLCEVEVYGYPAPTGENLALQGQASQSSLHSVGFAYHAIDGNKASIWGQASCSHTVNELNPWWRLDLRRTHRVFSVNITNYWNTATWINGAEIRIGDSLDNNGNNNPRCAVISSIAAGFTENFNCNGMDGRYVNVVIPGRTSYLALCEVEVYGSRLD</sequence>
<protein>
    <submittedName>
        <fullName evidence="11">Fucolectin-1-like</fullName>
    </submittedName>
</protein>
<dbReference type="Gene3D" id="2.60.120.260">
    <property type="entry name" value="Galactose-binding domain-like"/>
    <property type="match status" value="2"/>
</dbReference>
<dbReference type="InterPro" id="IPR006585">
    <property type="entry name" value="FTP1"/>
</dbReference>
<evidence type="ECO:0000256" key="1">
    <source>
        <dbReference type="ARBA" id="ARBA00002219"/>
    </source>
</evidence>
<dbReference type="SMART" id="SM00607">
    <property type="entry name" value="FTP"/>
    <property type="match status" value="2"/>
</dbReference>
<dbReference type="GO" id="GO:0005576">
    <property type="term" value="C:extracellular region"/>
    <property type="evidence" value="ECO:0007669"/>
    <property type="project" value="UniProtKB-SubCell"/>
</dbReference>
<evidence type="ECO:0000256" key="7">
    <source>
        <dbReference type="ARBA" id="ARBA00022734"/>
    </source>
</evidence>
<dbReference type="Proteomes" id="UP001178508">
    <property type="component" value="Chromosome 8"/>
</dbReference>
<evidence type="ECO:0000256" key="2">
    <source>
        <dbReference type="ARBA" id="ARBA00004613"/>
    </source>
</evidence>
<dbReference type="SUPFAM" id="SSF49785">
    <property type="entry name" value="Galactose-binding domain-like"/>
    <property type="match status" value="2"/>
</dbReference>
<dbReference type="InterPro" id="IPR008979">
    <property type="entry name" value="Galactose-bd-like_sf"/>
</dbReference>
<keyword evidence="7" id="KW-0430">Lectin</keyword>
<reference evidence="11" key="1">
    <citation type="submission" date="2023-08" db="EMBL/GenBank/DDBJ databases">
        <authorList>
            <person name="Alioto T."/>
            <person name="Alioto T."/>
            <person name="Gomez Garrido J."/>
        </authorList>
    </citation>
    <scope>NUCLEOTIDE SEQUENCE</scope>
</reference>
<accession>A0AAV1FP75</accession>
<dbReference type="InterPro" id="IPR000421">
    <property type="entry name" value="FA58C"/>
</dbReference>
<comment type="function">
    <text evidence="1">Acts as a defensive agent. Recognizes blood group fucosylated oligosaccharides including A, B, H and Lewis B-type antigens. Does not recognize Lewis A antigen and has low affinity for monovalent haptens.</text>
</comment>
<evidence type="ECO:0000256" key="4">
    <source>
        <dbReference type="ARBA" id="ARBA00011233"/>
    </source>
</evidence>
<dbReference type="PROSITE" id="PS50022">
    <property type="entry name" value="FA58C_3"/>
    <property type="match status" value="1"/>
</dbReference>
<keyword evidence="8" id="KW-0106">Calcium</keyword>
<dbReference type="GO" id="GO:0046872">
    <property type="term" value="F:metal ion binding"/>
    <property type="evidence" value="ECO:0007669"/>
    <property type="project" value="UniProtKB-KW"/>
</dbReference>
<comment type="subcellular location">
    <subcellularLocation>
        <location evidence="2">Secreted</location>
    </subcellularLocation>
</comment>
<evidence type="ECO:0000256" key="5">
    <source>
        <dbReference type="ARBA" id="ARBA00022525"/>
    </source>
</evidence>
<keyword evidence="5" id="KW-0964">Secreted</keyword>
<evidence type="ECO:0000259" key="10">
    <source>
        <dbReference type="PROSITE" id="PS50022"/>
    </source>
</evidence>
<dbReference type="EMBL" id="OY660871">
    <property type="protein sequence ID" value="CAJ1063012.1"/>
    <property type="molecule type" value="Genomic_DNA"/>
</dbReference>